<dbReference type="Pfam" id="PF00583">
    <property type="entry name" value="Acetyltransf_1"/>
    <property type="match status" value="1"/>
</dbReference>
<keyword evidence="2" id="KW-0012">Acyltransferase</keyword>
<dbReference type="PROSITE" id="PS51186">
    <property type="entry name" value="GNAT"/>
    <property type="match status" value="1"/>
</dbReference>
<name>A0A212R130_RHOAC</name>
<keyword evidence="1" id="KW-0808">Transferase</keyword>
<evidence type="ECO:0000313" key="4">
    <source>
        <dbReference type="EMBL" id="SNB65566.1"/>
    </source>
</evidence>
<reference evidence="5" key="1">
    <citation type="submission" date="2017-06" db="EMBL/GenBank/DDBJ databases">
        <authorList>
            <person name="Varghese N."/>
            <person name="Submissions S."/>
        </authorList>
    </citation>
    <scope>NUCLEOTIDE SEQUENCE [LARGE SCALE GENOMIC DNA]</scope>
    <source>
        <strain evidence="5">DSM 137</strain>
    </source>
</reference>
<dbReference type="InterPro" id="IPR050832">
    <property type="entry name" value="Bact_Acetyltransf"/>
</dbReference>
<keyword evidence="4" id="KW-0689">Ribosomal protein</keyword>
<evidence type="ECO:0000313" key="5">
    <source>
        <dbReference type="Proteomes" id="UP000198418"/>
    </source>
</evidence>
<dbReference type="EMBL" id="FYDG01000002">
    <property type="protein sequence ID" value="SNB65566.1"/>
    <property type="molecule type" value="Genomic_DNA"/>
</dbReference>
<feature type="domain" description="N-acetyltransferase" evidence="3">
    <location>
        <begin position="36"/>
        <end position="200"/>
    </location>
</feature>
<dbReference type="GO" id="GO:0005840">
    <property type="term" value="C:ribosome"/>
    <property type="evidence" value="ECO:0007669"/>
    <property type="project" value="UniProtKB-KW"/>
</dbReference>
<dbReference type="InterPro" id="IPR000182">
    <property type="entry name" value="GNAT_dom"/>
</dbReference>
<protein>
    <submittedName>
        <fullName evidence="4">Ribosomal protein S18 acetylase RimI</fullName>
    </submittedName>
</protein>
<sequence length="210" mass="22839">MLASRAARAYKIVQAPDSFLRDFRFMAARTSSAAPLAFRAAEAADIPAMTALINSAYRGESSRGGWTTEADLLEGRRIDEAGLAREMAAPDTLFLLCFEDDALIGSAQLRKAAEGVGYLGMFVIRPGLQGRGLGRRLLQEAETTARRLWSAARMTMAVIGLRSELIAYYQRRGYRLTGERLPLPLEDGLSAALVEGVDLAMMEKALPPSP</sequence>
<dbReference type="Proteomes" id="UP000198418">
    <property type="component" value="Unassembled WGS sequence"/>
</dbReference>
<evidence type="ECO:0000259" key="3">
    <source>
        <dbReference type="PROSITE" id="PS51186"/>
    </source>
</evidence>
<evidence type="ECO:0000256" key="2">
    <source>
        <dbReference type="ARBA" id="ARBA00023315"/>
    </source>
</evidence>
<dbReference type="InterPro" id="IPR016181">
    <property type="entry name" value="Acyl_CoA_acyltransferase"/>
</dbReference>
<organism evidence="4 5">
    <name type="scientific">Rhodoblastus acidophilus</name>
    <name type="common">Rhodopseudomonas acidophila</name>
    <dbReference type="NCBI Taxonomy" id="1074"/>
    <lineage>
        <taxon>Bacteria</taxon>
        <taxon>Pseudomonadati</taxon>
        <taxon>Pseudomonadota</taxon>
        <taxon>Alphaproteobacteria</taxon>
        <taxon>Hyphomicrobiales</taxon>
        <taxon>Rhodoblastaceae</taxon>
        <taxon>Rhodoblastus</taxon>
    </lineage>
</organism>
<dbReference type="PANTHER" id="PTHR43877:SF2">
    <property type="entry name" value="AMINOALKYLPHOSPHONATE N-ACETYLTRANSFERASE-RELATED"/>
    <property type="match status" value="1"/>
</dbReference>
<keyword evidence="5" id="KW-1185">Reference proteome</keyword>
<dbReference type="PANTHER" id="PTHR43877">
    <property type="entry name" value="AMINOALKYLPHOSPHONATE N-ACETYLTRANSFERASE-RELATED-RELATED"/>
    <property type="match status" value="1"/>
</dbReference>
<dbReference type="GO" id="GO:0016747">
    <property type="term" value="F:acyltransferase activity, transferring groups other than amino-acyl groups"/>
    <property type="evidence" value="ECO:0007669"/>
    <property type="project" value="InterPro"/>
</dbReference>
<dbReference type="CDD" id="cd04301">
    <property type="entry name" value="NAT_SF"/>
    <property type="match status" value="1"/>
</dbReference>
<dbReference type="Gene3D" id="3.40.630.30">
    <property type="match status" value="1"/>
</dbReference>
<proteinExistence type="predicted"/>
<dbReference type="SUPFAM" id="SSF55729">
    <property type="entry name" value="Acyl-CoA N-acyltransferases (Nat)"/>
    <property type="match status" value="1"/>
</dbReference>
<keyword evidence="4" id="KW-0687">Ribonucleoprotein</keyword>
<gene>
    <name evidence="4" type="ORF">SAMN06265338_102250</name>
</gene>
<evidence type="ECO:0000256" key="1">
    <source>
        <dbReference type="ARBA" id="ARBA00022679"/>
    </source>
</evidence>
<accession>A0A212R130</accession>
<dbReference type="AlphaFoldDB" id="A0A212R130"/>